<comment type="caution">
    <text evidence="3">The sequence shown here is derived from an EMBL/GenBank/DDBJ whole genome shotgun (WGS) entry which is preliminary data.</text>
</comment>
<dbReference type="InterPro" id="IPR036374">
    <property type="entry name" value="OxRdtase_Mopterin-bd_sf"/>
</dbReference>
<dbReference type="Gene3D" id="3.90.420.10">
    <property type="entry name" value="Oxidoreductase, molybdopterin-binding domain"/>
    <property type="match status" value="1"/>
</dbReference>
<dbReference type="RefSeq" id="WP_009946255.1">
    <property type="nucleotide sequence ID" value="NZ_BAAAGS010000005.1"/>
</dbReference>
<protein>
    <submittedName>
        <fullName evidence="3">Sulfite oxidase-like oxidoreductase</fullName>
    </submittedName>
</protein>
<feature type="region of interest" description="Disordered" evidence="1">
    <location>
        <begin position="1"/>
        <end position="20"/>
    </location>
</feature>
<dbReference type="Proteomes" id="UP001500729">
    <property type="component" value="Unassembled WGS sequence"/>
</dbReference>
<evidence type="ECO:0000313" key="3">
    <source>
        <dbReference type="EMBL" id="GAA0514804.1"/>
    </source>
</evidence>
<gene>
    <name evidence="3" type="ORF">GCM10009533_12220</name>
</gene>
<dbReference type="EMBL" id="BAAAGS010000005">
    <property type="protein sequence ID" value="GAA0514804.1"/>
    <property type="molecule type" value="Genomic_DNA"/>
</dbReference>
<dbReference type="SUPFAM" id="SSF56524">
    <property type="entry name" value="Oxidoreductase molybdopterin-binding domain"/>
    <property type="match status" value="1"/>
</dbReference>
<evidence type="ECO:0000259" key="2">
    <source>
        <dbReference type="Pfam" id="PF00174"/>
    </source>
</evidence>
<name>A0ABN1C9Y0_SACER</name>
<evidence type="ECO:0000313" key="4">
    <source>
        <dbReference type="Proteomes" id="UP001500729"/>
    </source>
</evidence>
<organism evidence="3 4">
    <name type="scientific">Saccharopolyspora erythraea</name>
    <name type="common">Streptomyces erythraeus</name>
    <dbReference type="NCBI Taxonomy" id="1836"/>
    <lineage>
        <taxon>Bacteria</taxon>
        <taxon>Bacillati</taxon>
        <taxon>Actinomycetota</taxon>
        <taxon>Actinomycetes</taxon>
        <taxon>Pseudonocardiales</taxon>
        <taxon>Pseudonocardiaceae</taxon>
        <taxon>Saccharopolyspora</taxon>
    </lineage>
</organism>
<proteinExistence type="predicted"/>
<dbReference type="PANTHER" id="PTHR43032">
    <property type="entry name" value="PROTEIN-METHIONINE-SULFOXIDE REDUCTASE"/>
    <property type="match status" value="1"/>
</dbReference>
<sequence length="223" mass="24749">MVSTRGSGLPPGQSEGPMRRFGLPHYARIRPVVPERPVLVVGGTVRRPVQIDVSELFSSARRVDQVSDLHCVTTWSATGLRWSGVLFRDVHELLAGRVRPHPSCAWVVFTGLDGYRSCMALSDALAGDVQLADRLGGEPLAADHGAPLRLVAPAHYGYKSVRHLCAVEYRTRYDPGSARWAAHRRGRVAREERSTLLPGWVWRRIWRRAAPGVRAAYDRAGED</sequence>
<dbReference type="InterPro" id="IPR000572">
    <property type="entry name" value="OxRdtase_Mopterin-bd_dom"/>
</dbReference>
<evidence type="ECO:0000256" key="1">
    <source>
        <dbReference type="SAM" id="MobiDB-lite"/>
    </source>
</evidence>
<feature type="domain" description="Oxidoreductase molybdopterin-binding" evidence="2">
    <location>
        <begin position="38"/>
        <end position="174"/>
    </location>
</feature>
<dbReference type="Pfam" id="PF00174">
    <property type="entry name" value="Oxidored_molyb"/>
    <property type="match status" value="1"/>
</dbReference>
<accession>A0ABN1C9Y0</accession>
<reference evidence="3 4" key="1">
    <citation type="journal article" date="2019" name="Int. J. Syst. Evol. Microbiol.">
        <title>The Global Catalogue of Microorganisms (GCM) 10K type strain sequencing project: providing services to taxonomists for standard genome sequencing and annotation.</title>
        <authorList>
            <consortium name="The Broad Institute Genomics Platform"/>
            <consortium name="The Broad Institute Genome Sequencing Center for Infectious Disease"/>
            <person name="Wu L."/>
            <person name="Ma J."/>
        </authorList>
    </citation>
    <scope>NUCLEOTIDE SEQUENCE [LARGE SCALE GENOMIC DNA]</scope>
    <source>
        <strain evidence="3 4">JCM 10303</strain>
    </source>
</reference>
<keyword evidence="4" id="KW-1185">Reference proteome</keyword>